<gene>
    <name evidence="2" type="ORF">MELLADRAFT_91309</name>
</gene>
<dbReference type="KEGG" id="mlr:MELLADRAFT_91309"/>
<dbReference type="Proteomes" id="UP000001072">
    <property type="component" value="Unassembled WGS sequence"/>
</dbReference>
<protein>
    <submittedName>
        <fullName evidence="2">Uncharacterized protein</fullName>
    </submittedName>
</protein>
<dbReference type="InParanoid" id="F4RYK5"/>
<evidence type="ECO:0000256" key="1">
    <source>
        <dbReference type="SAM" id="MobiDB-lite"/>
    </source>
</evidence>
<dbReference type="AlphaFoldDB" id="F4RYK5"/>
<dbReference type="EMBL" id="GL883130">
    <property type="protein sequence ID" value="EGG02488.1"/>
    <property type="molecule type" value="Genomic_DNA"/>
</dbReference>
<feature type="compositionally biased region" description="Polar residues" evidence="1">
    <location>
        <begin position="32"/>
        <end position="46"/>
    </location>
</feature>
<dbReference type="HOGENOM" id="CLU_1156617_0_0_1"/>
<keyword evidence="3" id="KW-1185">Reference proteome</keyword>
<feature type="region of interest" description="Disordered" evidence="1">
    <location>
        <begin position="1"/>
        <end position="85"/>
    </location>
</feature>
<proteinExistence type="predicted"/>
<dbReference type="RefSeq" id="XP_007414177.1">
    <property type="nucleotide sequence ID" value="XM_007414115.1"/>
</dbReference>
<evidence type="ECO:0000313" key="3">
    <source>
        <dbReference type="Proteomes" id="UP000001072"/>
    </source>
</evidence>
<dbReference type="VEuPathDB" id="FungiDB:MELLADRAFT_91309"/>
<accession>F4RYK5</accession>
<evidence type="ECO:0000313" key="2">
    <source>
        <dbReference type="EMBL" id="EGG02488.1"/>
    </source>
</evidence>
<sequence>MGTESALVTPRRVANSSTTTATKADFPEQGPKISSHQLPIQTQCTMPTPPRCLATYPHARWAQPPPNPKIKPQKPRKAATAKNSTDIKHTKTTFIPLKHVETSPSFNIQFNQPLTRPDVTGTHSTVSSITTNTIDSMIANIPRRPHAMSPGRQHKALTLTDAILSDLDSLPTGPHVPTITNPEIPNLPTLFTCEQQVSANIYHAHFEAIPHIALVTSDKPVQSPDGLYASVLMQTYELAA</sequence>
<reference evidence="3" key="1">
    <citation type="journal article" date="2011" name="Proc. Natl. Acad. Sci. U.S.A.">
        <title>Obligate biotrophy features unraveled by the genomic analysis of rust fungi.</title>
        <authorList>
            <person name="Duplessis S."/>
            <person name="Cuomo C.A."/>
            <person name="Lin Y.-C."/>
            <person name="Aerts A."/>
            <person name="Tisserant E."/>
            <person name="Veneault-Fourrey C."/>
            <person name="Joly D.L."/>
            <person name="Hacquard S."/>
            <person name="Amselem J."/>
            <person name="Cantarel B.L."/>
            <person name="Chiu R."/>
            <person name="Coutinho P.M."/>
            <person name="Feau N."/>
            <person name="Field M."/>
            <person name="Frey P."/>
            <person name="Gelhaye E."/>
            <person name="Goldberg J."/>
            <person name="Grabherr M.G."/>
            <person name="Kodira C.D."/>
            <person name="Kohler A."/>
            <person name="Kuees U."/>
            <person name="Lindquist E.A."/>
            <person name="Lucas S.M."/>
            <person name="Mago R."/>
            <person name="Mauceli E."/>
            <person name="Morin E."/>
            <person name="Murat C."/>
            <person name="Pangilinan J.L."/>
            <person name="Park R."/>
            <person name="Pearson M."/>
            <person name="Quesneville H."/>
            <person name="Rouhier N."/>
            <person name="Sakthikumar S."/>
            <person name="Salamov A.A."/>
            <person name="Schmutz J."/>
            <person name="Selles B."/>
            <person name="Shapiro H."/>
            <person name="Tanguay P."/>
            <person name="Tuskan G.A."/>
            <person name="Henrissat B."/>
            <person name="Van de Peer Y."/>
            <person name="Rouze P."/>
            <person name="Ellis J.G."/>
            <person name="Dodds P.N."/>
            <person name="Schein J.E."/>
            <person name="Zhong S."/>
            <person name="Hamelin R.C."/>
            <person name="Grigoriev I.V."/>
            <person name="Szabo L.J."/>
            <person name="Martin F."/>
        </authorList>
    </citation>
    <scope>NUCLEOTIDE SEQUENCE [LARGE SCALE GENOMIC DNA]</scope>
    <source>
        <strain evidence="3">98AG31 / pathotype 3-4-7</strain>
    </source>
</reference>
<dbReference type="GeneID" id="18935862"/>
<name>F4RYK5_MELLP</name>
<organism evidence="3">
    <name type="scientific">Melampsora larici-populina (strain 98AG31 / pathotype 3-4-7)</name>
    <name type="common">Poplar leaf rust fungus</name>
    <dbReference type="NCBI Taxonomy" id="747676"/>
    <lineage>
        <taxon>Eukaryota</taxon>
        <taxon>Fungi</taxon>
        <taxon>Dikarya</taxon>
        <taxon>Basidiomycota</taxon>
        <taxon>Pucciniomycotina</taxon>
        <taxon>Pucciniomycetes</taxon>
        <taxon>Pucciniales</taxon>
        <taxon>Melampsoraceae</taxon>
        <taxon>Melampsora</taxon>
    </lineage>
</organism>